<dbReference type="CDD" id="cd02195">
    <property type="entry name" value="SelD"/>
    <property type="match status" value="1"/>
</dbReference>
<dbReference type="Gene3D" id="3.90.650.10">
    <property type="entry name" value="PurM-like C-terminal domain"/>
    <property type="match status" value="1"/>
</dbReference>
<evidence type="ECO:0000256" key="2">
    <source>
        <dbReference type="ARBA" id="ARBA00022741"/>
    </source>
</evidence>
<name>A0AAW1RPF8_9CHLO</name>
<dbReference type="Pfam" id="PF07992">
    <property type="entry name" value="Pyr_redox_2"/>
    <property type="match status" value="1"/>
</dbReference>
<protein>
    <recommendedName>
        <fullName evidence="11">Selenide, water dikinase</fullName>
    </recommendedName>
</protein>
<dbReference type="PANTHER" id="PTHR10256:SF0">
    <property type="entry name" value="INACTIVE SELENIDE, WATER DIKINASE-LIKE PROTEIN-RELATED"/>
    <property type="match status" value="1"/>
</dbReference>
<keyword evidence="5" id="KW-0711">Selenium</keyword>
<dbReference type="InterPro" id="IPR036921">
    <property type="entry name" value="PurM-like_N_sf"/>
</dbReference>
<dbReference type="InterPro" id="IPR016188">
    <property type="entry name" value="PurM-like_N"/>
</dbReference>
<comment type="caution">
    <text evidence="9">The sequence shown here is derived from an EMBL/GenBank/DDBJ whole genome shotgun (WGS) entry which is preliminary data.</text>
</comment>
<reference evidence="9 10" key="1">
    <citation type="journal article" date="2024" name="Nat. Commun.">
        <title>Phylogenomics reveals the evolutionary origins of lichenization in chlorophyte algae.</title>
        <authorList>
            <person name="Puginier C."/>
            <person name="Libourel C."/>
            <person name="Otte J."/>
            <person name="Skaloud P."/>
            <person name="Haon M."/>
            <person name="Grisel S."/>
            <person name="Petersen M."/>
            <person name="Berrin J.G."/>
            <person name="Delaux P.M."/>
            <person name="Dal Grande F."/>
            <person name="Keller J."/>
        </authorList>
    </citation>
    <scope>NUCLEOTIDE SEQUENCE [LARGE SCALE GENOMIC DNA]</scope>
    <source>
        <strain evidence="9 10">SAG 2145</strain>
    </source>
</reference>
<keyword evidence="10" id="KW-1185">Reference proteome</keyword>
<evidence type="ECO:0000259" key="8">
    <source>
        <dbReference type="Pfam" id="PF07992"/>
    </source>
</evidence>
<evidence type="ECO:0000256" key="3">
    <source>
        <dbReference type="ARBA" id="ARBA00022777"/>
    </source>
</evidence>
<evidence type="ECO:0000259" key="6">
    <source>
        <dbReference type="Pfam" id="PF00586"/>
    </source>
</evidence>
<dbReference type="GO" id="GO:0004756">
    <property type="term" value="F:selenide, water dikinase activity"/>
    <property type="evidence" value="ECO:0007669"/>
    <property type="project" value="TreeGrafter"/>
</dbReference>
<feature type="domain" description="PurM-like C-terminal" evidence="7">
    <location>
        <begin position="633"/>
        <end position="798"/>
    </location>
</feature>
<dbReference type="InterPro" id="IPR023753">
    <property type="entry name" value="FAD/NAD-binding_dom"/>
</dbReference>
<dbReference type="InterPro" id="IPR036676">
    <property type="entry name" value="PurM-like_C_sf"/>
</dbReference>
<dbReference type="Pfam" id="PF02769">
    <property type="entry name" value="AIRS_C"/>
    <property type="match status" value="1"/>
</dbReference>
<dbReference type="NCBIfam" id="TIGR03169">
    <property type="entry name" value="Nterm_to_SelD"/>
    <property type="match status" value="1"/>
</dbReference>
<dbReference type="GO" id="GO:0005524">
    <property type="term" value="F:ATP binding"/>
    <property type="evidence" value="ECO:0007669"/>
    <property type="project" value="UniProtKB-KW"/>
</dbReference>
<sequence length="812" mass="85114">MMSAERLQDPRLQAQAWSLVQSLAAVRQAGHQFPKRKRLWTGHPARESLAHMLGTPLLKDLVLLGGGHSHVEVLRSFGMQPMPGVRLTLITRDIHTPYSGMLPGYVAGHYDYDSCHVDLAKLTAFAQARLINAEAIGIDTKSRRVELKGRPAFAYDVLSIDIGITPSSATPGAVSLAVPVKPIFSFVDHFHKLMMRAQNSTHPLKVVVVGGGAGGVELSLALHYRLGLDCPAAGHEVMVISRGTLLPGHVSTARRKFLRIMKEKGMKVMEQIGVSEVNPGLLSLEDGRQVAFDECLWCTEAAAAPWLRQTPGLPTDDLGFISVNDYLQSDGGPPEVFACGDVSSSTSHPRPKAGVYAVRAGPPLTQNLRRYLKGEPLQPYLPQSSNLSLISTGNRYAVGDKGWLCLEGGWLYNVKDWIDSKWMAKYGADLPDTGGMAMQGDSSKQGPAGSEVAAATGPEAIALLANGKMRCGGCGSKVGSTALSRALDRLKEQASNDSNMQAALAELDTSDDAALIPAPPAGHALVQSIDFFRAIVNDPFVFGAIAANHALSDCHAMGAQASAALVLAVVPHATEQQQEEELFQMLAGAAGILGQAGCRLLGGHSSEGTDPAFGLSITGYGKPDKLLRKGGLQKGQALVLTKALGTGVLMAAAMRGKAKGRCILGACNSMQQSNAAAAACLAKHGATGCTDITGFGLLGHLAEMAKASKVCVELGMADVPELQGAGECLSAGITSTLNPSNVRAAAAVTSNLPSDSHILTDPQTAGGLLAGIPESQAVACVSELRSLGYQEACSIGKTCSSLEPPLLIELKS</sequence>
<dbReference type="PANTHER" id="PTHR10256">
    <property type="entry name" value="SELENIDE, WATER DIKINASE"/>
    <property type="match status" value="1"/>
</dbReference>
<dbReference type="SUPFAM" id="SSF56042">
    <property type="entry name" value="PurM C-terminal domain-like"/>
    <property type="match status" value="1"/>
</dbReference>
<keyword evidence="1" id="KW-0808">Transferase</keyword>
<dbReference type="NCBIfam" id="TIGR00476">
    <property type="entry name" value="selD"/>
    <property type="match status" value="1"/>
</dbReference>
<dbReference type="SUPFAM" id="SSF55326">
    <property type="entry name" value="PurM N-terminal domain-like"/>
    <property type="match status" value="1"/>
</dbReference>
<dbReference type="InterPro" id="IPR010918">
    <property type="entry name" value="PurM-like_C_dom"/>
</dbReference>
<dbReference type="EMBL" id="JALJOS010000008">
    <property type="protein sequence ID" value="KAK9835460.1"/>
    <property type="molecule type" value="Genomic_DNA"/>
</dbReference>
<dbReference type="GO" id="GO:0016491">
    <property type="term" value="F:oxidoreductase activity"/>
    <property type="evidence" value="ECO:0007669"/>
    <property type="project" value="InterPro"/>
</dbReference>
<keyword evidence="4" id="KW-0067">ATP-binding</keyword>
<evidence type="ECO:0000313" key="9">
    <source>
        <dbReference type="EMBL" id="KAK9835460.1"/>
    </source>
</evidence>
<keyword evidence="2" id="KW-0547">Nucleotide-binding</keyword>
<dbReference type="GO" id="GO:0016260">
    <property type="term" value="P:selenocysteine biosynthetic process"/>
    <property type="evidence" value="ECO:0007669"/>
    <property type="project" value="TreeGrafter"/>
</dbReference>
<feature type="domain" description="FAD/NAD(P)-binding" evidence="8">
    <location>
        <begin position="60"/>
        <end position="361"/>
    </location>
</feature>
<accession>A0AAW1RPF8</accession>
<feature type="domain" description="PurM-like N-terminal" evidence="6">
    <location>
        <begin position="511"/>
        <end position="621"/>
    </location>
</feature>
<dbReference type="SUPFAM" id="SSF51905">
    <property type="entry name" value="FAD/NAD(P)-binding domain"/>
    <property type="match status" value="2"/>
</dbReference>
<evidence type="ECO:0008006" key="11">
    <source>
        <dbReference type="Google" id="ProtNLM"/>
    </source>
</evidence>
<dbReference type="Gene3D" id="3.50.50.100">
    <property type="match status" value="1"/>
</dbReference>
<evidence type="ECO:0000256" key="4">
    <source>
        <dbReference type="ARBA" id="ARBA00022840"/>
    </source>
</evidence>
<evidence type="ECO:0000259" key="7">
    <source>
        <dbReference type="Pfam" id="PF02769"/>
    </source>
</evidence>
<dbReference type="Gene3D" id="3.30.1330.10">
    <property type="entry name" value="PurM-like, N-terminal domain"/>
    <property type="match status" value="1"/>
</dbReference>
<dbReference type="InterPro" id="IPR004536">
    <property type="entry name" value="SPS/SelD"/>
</dbReference>
<proteinExistence type="predicted"/>
<evidence type="ECO:0000256" key="1">
    <source>
        <dbReference type="ARBA" id="ARBA00022679"/>
    </source>
</evidence>
<dbReference type="GO" id="GO:0005737">
    <property type="term" value="C:cytoplasm"/>
    <property type="evidence" value="ECO:0007669"/>
    <property type="project" value="TreeGrafter"/>
</dbReference>
<gene>
    <name evidence="9" type="ORF">WJX74_000508</name>
</gene>
<dbReference type="Proteomes" id="UP001438707">
    <property type="component" value="Unassembled WGS sequence"/>
</dbReference>
<evidence type="ECO:0000256" key="5">
    <source>
        <dbReference type="ARBA" id="ARBA00023266"/>
    </source>
</evidence>
<dbReference type="Pfam" id="PF00586">
    <property type="entry name" value="AIRS"/>
    <property type="match status" value="1"/>
</dbReference>
<dbReference type="AlphaFoldDB" id="A0AAW1RPF8"/>
<dbReference type="InterPro" id="IPR017584">
    <property type="entry name" value="Pyridine_nucleo_diS_OxRdtase_N"/>
</dbReference>
<evidence type="ECO:0000313" key="10">
    <source>
        <dbReference type="Proteomes" id="UP001438707"/>
    </source>
</evidence>
<keyword evidence="3" id="KW-0418">Kinase</keyword>
<dbReference type="InterPro" id="IPR036188">
    <property type="entry name" value="FAD/NAD-bd_sf"/>
</dbReference>
<organism evidence="9 10">
    <name type="scientific">Apatococcus lobatus</name>
    <dbReference type="NCBI Taxonomy" id="904363"/>
    <lineage>
        <taxon>Eukaryota</taxon>
        <taxon>Viridiplantae</taxon>
        <taxon>Chlorophyta</taxon>
        <taxon>core chlorophytes</taxon>
        <taxon>Trebouxiophyceae</taxon>
        <taxon>Chlorellales</taxon>
        <taxon>Chlorellaceae</taxon>
        <taxon>Apatococcus</taxon>
    </lineage>
</organism>